<dbReference type="EMBL" id="JABFRW010000064">
    <property type="protein sequence ID" value="NOT33681.1"/>
    <property type="molecule type" value="Genomic_DNA"/>
</dbReference>
<reference evidence="2 3" key="1">
    <citation type="submission" date="2020-04" db="EMBL/GenBank/DDBJ databases">
        <title>Metagenomic profiling of ammonia- and methane-oxidizing microorganisms in a Dutch drinking water treatment plant.</title>
        <authorList>
            <person name="Poghosyan L."/>
            <person name="Leucker S."/>
        </authorList>
    </citation>
    <scope>NUCLEOTIDE SEQUENCE [LARGE SCALE GENOMIC DNA]</scope>
    <source>
        <strain evidence="2">S-RSF-IL-03</strain>
    </source>
</reference>
<dbReference type="Proteomes" id="UP000580839">
    <property type="component" value="Unassembled WGS sequence"/>
</dbReference>
<evidence type="ECO:0000259" key="1">
    <source>
        <dbReference type="Pfam" id="PF00403"/>
    </source>
</evidence>
<comment type="caution">
    <text evidence="2">The sequence shown here is derived from an EMBL/GenBank/DDBJ whole genome shotgun (WGS) entry which is preliminary data.</text>
</comment>
<evidence type="ECO:0000313" key="3">
    <source>
        <dbReference type="Proteomes" id="UP000580839"/>
    </source>
</evidence>
<gene>
    <name evidence="2" type="ORF">HOP12_05855</name>
</gene>
<sequence length="135" mass="14059">MRTLLVVALCWVVGCSGAKVEHHEVAARDTIALDTLALDTLALDTLALAAANAVPLPTPGTGERLVTLEVGGMVCPACIYKVGKSLREVSGVRAAVGDLSAQRFDVVCQSDLADTALTRAVRRAGSQYLGLVVSR</sequence>
<proteinExistence type="predicted"/>
<dbReference type="GO" id="GO:0046872">
    <property type="term" value="F:metal ion binding"/>
    <property type="evidence" value="ECO:0007669"/>
    <property type="project" value="InterPro"/>
</dbReference>
<accession>A0A849SGU9</accession>
<dbReference type="PROSITE" id="PS51257">
    <property type="entry name" value="PROKAR_LIPOPROTEIN"/>
    <property type="match status" value="1"/>
</dbReference>
<dbReference type="AlphaFoldDB" id="A0A849SGU9"/>
<dbReference type="CDD" id="cd00371">
    <property type="entry name" value="HMA"/>
    <property type="match status" value="1"/>
</dbReference>
<organism evidence="2 3">
    <name type="scientific">Eiseniibacteriota bacterium</name>
    <dbReference type="NCBI Taxonomy" id="2212470"/>
    <lineage>
        <taxon>Bacteria</taxon>
        <taxon>Candidatus Eiseniibacteriota</taxon>
    </lineage>
</organism>
<dbReference type="InterPro" id="IPR036163">
    <property type="entry name" value="HMA_dom_sf"/>
</dbReference>
<evidence type="ECO:0000313" key="2">
    <source>
        <dbReference type="EMBL" id="NOT33681.1"/>
    </source>
</evidence>
<dbReference type="SUPFAM" id="SSF55008">
    <property type="entry name" value="HMA, heavy metal-associated domain"/>
    <property type="match status" value="1"/>
</dbReference>
<dbReference type="InterPro" id="IPR006121">
    <property type="entry name" value="HMA_dom"/>
</dbReference>
<protein>
    <submittedName>
        <fullName evidence="2">Heavy-metal-associated domain-containing protein</fullName>
    </submittedName>
</protein>
<feature type="domain" description="HMA" evidence="1">
    <location>
        <begin position="67"/>
        <end position="125"/>
    </location>
</feature>
<dbReference type="Pfam" id="PF00403">
    <property type="entry name" value="HMA"/>
    <property type="match status" value="1"/>
</dbReference>
<name>A0A849SGU9_UNCEI</name>
<dbReference type="Gene3D" id="3.30.70.100">
    <property type="match status" value="1"/>
</dbReference>